<dbReference type="Gene3D" id="1.10.10.10">
    <property type="entry name" value="Winged helix-like DNA-binding domain superfamily/Winged helix DNA-binding domain"/>
    <property type="match status" value="1"/>
</dbReference>
<keyword evidence="2" id="KW-0238">DNA-binding</keyword>
<dbReference type="RefSeq" id="WP_015536257.1">
    <property type="nucleotide sequence ID" value="NZ_CABKSV010000045.1"/>
</dbReference>
<dbReference type="InterPro" id="IPR036390">
    <property type="entry name" value="WH_DNA-bd_sf"/>
</dbReference>
<dbReference type="PRINTS" id="PR00598">
    <property type="entry name" value="HTHMARR"/>
</dbReference>
<proteinExistence type="predicted"/>
<reference evidence="5" key="1">
    <citation type="submission" date="2017-04" db="EMBL/GenBank/DDBJ databases">
        <title>Function of individual gut microbiota members based on whole genome sequencing of pure cultures obtained from chicken caecum.</title>
        <authorList>
            <person name="Medvecky M."/>
            <person name="Cejkova D."/>
            <person name="Polansky O."/>
            <person name="Karasova D."/>
            <person name="Kubasova T."/>
            <person name="Cizek A."/>
            <person name="Rychlik I."/>
        </authorList>
    </citation>
    <scope>NUCLEOTIDE SEQUENCE [LARGE SCALE GENOMIC DNA]</scope>
    <source>
        <strain evidence="5">An178</strain>
    </source>
</reference>
<evidence type="ECO:0000313" key="4">
    <source>
        <dbReference type="EMBL" id="OUP61200.1"/>
    </source>
</evidence>
<evidence type="ECO:0000256" key="2">
    <source>
        <dbReference type="ARBA" id="ARBA00023125"/>
    </source>
</evidence>
<dbReference type="GeneID" id="79876198"/>
<protein>
    <submittedName>
        <fullName evidence="4">MarR family transcriptional regulator</fullName>
    </submittedName>
</protein>
<organism evidence="4 5">
    <name type="scientific">Faecalitalea cylindroides</name>
    <dbReference type="NCBI Taxonomy" id="39483"/>
    <lineage>
        <taxon>Bacteria</taxon>
        <taxon>Bacillati</taxon>
        <taxon>Bacillota</taxon>
        <taxon>Erysipelotrichia</taxon>
        <taxon>Erysipelotrichales</taxon>
        <taxon>Erysipelotrichaceae</taxon>
        <taxon>Faecalitalea</taxon>
    </lineage>
</organism>
<comment type="caution">
    <text evidence="4">The sequence shown here is derived from an EMBL/GenBank/DDBJ whole genome shotgun (WGS) entry which is preliminary data.</text>
</comment>
<dbReference type="SMART" id="SM00347">
    <property type="entry name" value="HTH_MARR"/>
    <property type="match status" value="1"/>
</dbReference>
<evidence type="ECO:0000313" key="5">
    <source>
        <dbReference type="Proteomes" id="UP000195447"/>
    </source>
</evidence>
<dbReference type="AlphaFoldDB" id="A0A1Y4LZ58"/>
<keyword evidence="3" id="KW-0804">Transcription</keyword>
<dbReference type="Proteomes" id="UP000195447">
    <property type="component" value="Unassembled WGS sequence"/>
</dbReference>
<sequence length="148" mass="16852">MKKNVENLLSSFAKIRRFYANELQNKLEKENLTPNEISILILLSNNPSVTTSSQLVYFLQVSKGLVSRSIDGLVKKGLIQCVQDDKDRRVQRIVLTPASKTITIKITNEVRKINDRILKDISEEEIIQMESTISKIIECFESKGGRNV</sequence>
<dbReference type="SUPFAM" id="SSF46785">
    <property type="entry name" value="Winged helix' DNA-binding domain"/>
    <property type="match status" value="1"/>
</dbReference>
<dbReference type="GO" id="GO:0003677">
    <property type="term" value="F:DNA binding"/>
    <property type="evidence" value="ECO:0007669"/>
    <property type="project" value="UniProtKB-KW"/>
</dbReference>
<evidence type="ECO:0000256" key="3">
    <source>
        <dbReference type="ARBA" id="ARBA00023163"/>
    </source>
</evidence>
<evidence type="ECO:0000256" key="1">
    <source>
        <dbReference type="ARBA" id="ARBA00023015"/>
    </source>
</evidence>
<dbReference type="GO" id="GO:0003700">
    <property type="term" value="F:DNA-binding transcription factor activity"/>
    <property type="evidence" value="ECO:0007669"/>
    <property type="project" value="InterPro"/>
</dbReference>
<accession>A0A1Y4LZ58</accession>
<dbReference type="Pfam" id="PF01047">
    <property type="entry name" value="MarR"/>
    <property type="match status" value="1"/>
</dbReference>
<dbReference type="EMBL" id="NFKM01000005">
    <property type="protein sequence ID" value="OUP61200.1"/>
    <property type="molecule type" value="Genomic_DNA"/>
</dbReference>
<dbReference type="PANTHER" id="PTHR42756:SF1">
    <property type="entry name" value="TRANSCRIPTIONAL REPRESSOR OF EMRAB OPERON"/>
    <property type="match status" value="1"/>
</dbReference>
<keyword evidence="5" id="KW-1185">Reference proteome</keyword>
<name>A0A1Y4LZ58_9FIRM</name>
<dbReference type="InterPro" id="IPR036388">
    <property type="entry name" value="WH-like_DNA-bd_sf"/>
</dbReference>
<gene>
    <name evidence="4" type="ORF">B5F14_03695</name>
</gene>
<dbReference type="PROSITE" id="PS50995">
    <property type="entry name" value="HTH_MARR_2"/>
    <property type="match status" value="1"/>
</dbReference>
<dbReference type="InterPro" id="IPR000835">
    <property type="entry name" value="HTH_MarR-typ"/>
</dbReference>
<keyword evidence="1" id="KW-0805">Transcription regulation</keyword>
<dbReference type="PANTHER" id="PTHR42756">
    <property type="entry name" value="TRANSCRIPTIONAL REGULATOR, MARR"/>
    <property type="match status" value="1"/>
</dbReference>